<dbReference type="SUPFAM" id="SSF53335">
    <property type="entry name" value="S-adenosyl-L-methionine-dependent methyltransferases"/>
    <property type="match status" value="1"/>
</dbReference>
<dbReference type="PANTHER" id="PTHR32026">
    <property type="entry name" value="METHYLTRANSFERASE-LIKE PROTEIN 24"/>
    <property type="match status" value="1"/>
</dbReference>
<dbReference type="OrthoDB" id="10006218at2759"/>
<name>A0A3M7M8I6_9PLEO</name>
<sequence length="245" mass="28086">MDALQQRTKAELKLFPTLESDPGALYHVWEFFPPSYNCPWDMQRVGLFGDGGKWVCGMSLYESATTRPLVVYSFGIAYESSFEQEILERTNAYIFGYDYTVDSFGPEITSDYQNRTIMKKFGIGSKDIPGDPPFFTLQSLMKQNNHSYIDILKMDIEGDELAVLTSFMDGFIGQQLPIGQVLIEIHLFQEHTTLKDFTIWWERLEEFGLRPVWAEANLLAVTYGGVLPCCTEYVFININDNKTIL</sequence>
<protein>
    <submittedName>
        <fullName evidence="2">Major facilitator superfamily domain-containing 5</fullName>
    </submittedName>
</protein>
<dbReference type="PANTHER" id="PTHR32026:SF10">
    <property type="entry name" value="METHYLTRANSFERASE-LIKE PROTEIN 24-RELATED"/>
    <property type="match status" value="1"/>
</dbReference>
<dbReference type="Pfam" id="PF13383">
    <property type="entry name" value="Methyltransf_22"/>
    <property type="match status" value="1"/>
</dbReference>
<evidence type="ECO:0000313" key="3">
    <source>
        <dbReference type="Proteomes" id="UP000265663"/>
    </source>
</evidence>
<evidence type="ECO:0000313" key="2">
    <source>
        <dbReference type="EMBL" id="RMZ70714.1"/>
    </source>
</evidence>
<dbReference type="Proteomes" id="UP000265663">
    <property type="component" value="Unassembled WGS sequence"/>
</dbReference>
<dbReference type="AlphaFoldDB" id="A0A3M7M8I6"/>
<proteinExistence type="predicted"/>
<evidence type="ECO:0000259" key="1">
    <source>
        <dbReference type="Pfam" id="PF13383"/>
    </source>
</evidence>
<dbReference type="InterPro" id="IPR026913">
    <property type="entry name" value="METTL24"/>
</dbReference>
<keyword evidence="3" id="KW-1185">Reference proteome</keyword>
<dbReference type="EMBL" id="KE747824">
    <property type="protein sequence ID" value="RMZ70714.1"/>
    <property type="molecule type" value="Genomic_DNA"/>
</dbReference>
<dbReference type="InterPro" id="IPR029063">
    <property type="entry name" value="SAM-dependent_MTases_sf"/>
</dbReference>
<accession>A0A3M7M8I6</accession>
<organism evidence="2 3">
    <name type="scientific">Pyrenophora seminiperda CCB06</name>
    <dbReference type="NCBI Taxonomy" id="1302712"/>
    <lineage>
        <taxon>Eukaryota</taxon>
        <taxon>Fungi</taxon>
        <taxon>Dikarya</taxon>
        <taxon>Ascomycota</taxon>
        <taxon>Pezizomycotina</taxon>
        <taxon>Dothideomycetes</taxon>
        <taxon>Pleosporomycetidae</taxon>
        <taxon>Pleosporales</taxon>
        <taxon>Pleosporineae</taxon>
        <taxon>Pleosporaceae</taxon>
        <taxon>Pyrenophora</taxon>
    </lineage>
</organism>
<reference evidence="2 3" key="1">
    <citation type="journal article" date="2014" name="PLoS ONE">
        <title>De novo Genome Assembly of the Fungal Plant Pathogen Pyrenophora semeniperda.</title>
        <authorList>
            <person name="Soliai M.M."/>
            <person name="Meyer S.E."/>
            <person name="Udall J.A."/>
            <person name="Elzinga D.E."/>
            <person name="Hermansen R.A."/>
            <person name="Bodily P.M."/>
            <person name="Hart A.A."/>
            <person name="Coleman C.E."/>
        </authorList>
    </citation>
    <scope>NUCLEOTIDE SEQUENCE [LARGE SCALE GENOMIC DNA]</scope>
    <source>
        <strain evidence="2 3">CCB06</strain>
        <tissue evidence="2">Mycelium</tissue>
    </source>
</reference>
<feature type="domain" description="Methyltransferase" evidence="1">
    <location>
        <begin position="29"/>
        <end position="207"/>
    </location>
</feature>
<gene>
    <name evidence="2" type="ORF">GMOD_00000845</name>
</gene>
<dbReference type="InterPro" id="IPR025714">
    <property type="entry name" value="Methyltranfer_dom"/>
</dbReference>